<dbReference type="Gene3D" id="3.30.700.10">
    <property type="entry name" value="Glycoprotein, Type 4 Pilin"/>
    <property type="match status" value="1"/>
</dbReference>
<dbReference type="Proteomes" id="UP000320496">
    <property type="component" value="Chromosome"/>
</dbReference>
<sequence length="121" mass="12826">MVLVIGIIAAVATPKMYDVAGDARLSATRHSLGVVRDAITLYEVTNNALPGDAGTAGDFKSDVGPYLLGRFPANELPGVGEPRKVKVEITGSPLTPSGPRGWQYDNVTGEFIINTSGYEQY</sequence>
<dbReference type="SUPFAM" id="SSF54523">
    <property type="entry name" value="Pili subunits"/>
    <property type="match status" value="1"/>
</dbReference>
<keyword evidence="2" id="KW-1185">Reference proteome</keyword>
<dbReference type="AlphaFoldDB" id="A0A517Z935"/>
<protein>
    <recommendedName>
        <fullName evidence="3">Type II secretion system protein G</fullName>
    </recommendedName>
</protein>
<name>A0A517Z935_9PLAN</name>
<organism evidence="1 2">
    <name type="scientific">Maioricimonas rarisocia</name>
    <dbReference type="NCBI Taxonomy" id="2528026"/>
    <lineage>
        <taxon>Bacteria</taxon>
        <taxon>Pseudomonadati</taxon>
        <taxon>Planctomycetota</taxon>
        <taxon>Planctomycetia</taxon>
        <taxon>Planctomycetales</taxon>
        <taxon>Planctomycetaceae</taxon>
        <taxon>Maioricimonas</taxon>
    </lineage>
</organism>
<reference evidence="1 2" key="1">
    <citation type="submission" date="2019-02" db="EMBL/GenBank/DDBJ databases">
        <title>Deep-cultivation of Planctomycetes and their phenomic and genomic characterization uncovers novel biology.</title>
        <authorList>
            <person name="Wiegand S."/>
            <person name="Jogler M."/>
            <person name="Boedeker C."/>
            <person name="Pinto D."/>
            <person name="Vollmers J."/>
            <person name="Rivas-Marin E."/>
            <person name="Kohn T."/>
            <person name="Peeters S.H."/>
            <person name="Heuer A."/>
            <person name="Rast P."/>
            <person name="Oberbeckmann S."/>
            <person name="Bunk B."/>
            <person name="Jeske O."/>
            <person name="Meyerdierks A."/>
            <person name="Storesund J.E."/>
            <person name="Kallscheuer N."/>
            <person name="Luecker S."/>
            <person name="Lage O.M."/>
            <person name="Pohl T."/>
            <person name="Merkel B.J."/>
            <person name="Hornburger P."/>
            <person name="Mueller R.-W."/>
            <person name="Bruemmer F."/>
            <person name="Labrenz M."/>
            <person name="Spormann A.M."/>
            <person name="Op den Camp H."/>
            <person name="Overmann J."/>
            <person name="Amann R."/>
            <person name="Jetten M.S.M."/>
            <person name="Mascher T."/>
            <person name="Medema M.H."/>
            <person name="Devos D.P."/>
            <person name="Kaster A.-K."/>
            <person name="Ovreas L."/>
            <person name="Rohde M."/>
            <person name="Galperin M.Y."/>
            <person name="Jogler C."/>
        </authorList>
    </citation>
    <scope>NUCLEOTIDE SEQUENCE [LARGE SCALE GENOMIC DNA]</scope>
    <source>
        <strain evidence="1 2">Mal4</strain>
    </source>
</reference>
<dbReference type="InterPro" id="IPR045584">
    <property type="entry name" value="Pilin-like"/>
</dbReference>
<dbReference type="KEGG" id="mri:Mal4_33150"/>
<accession>A0A517Z935</accession>
<gene>
    <name evidence="1" type="ORF">Mal4_33150</name>
</gene>
<evidence type="ECO:0008006" key="3">
    <source>
        <dbReference type="Google" id="ProtNLM"/>
    </source>
</evidence>
<evidence type="ECO:0000313" key="2">
    <source>
        <dbReference type="Proteomes" id="UP000320496"/>
    </source>
</evidence>
<proteinExistence type="predicted"/>
<dbReference type="EMBL" id="CP036275">
    <property type="protein sequence ID" value="QDU38983.1"/>
    <property type="molecule type" value="Genomic_DNA"/>
</dbReference>
<evidence type="ECO:0000313" key="1">
    <source>
        <dbReference type="EMBL" id="QDU38983.1"/>
    </source>
</evidence>